<accession>A0A6J4NZW2</accession>
<dbReference type="EMBL" id="CADCTY010001994">
    <property type="protein sequence ID" value="CAA9398641.1"/>
    <property type="molecule type" value="Genomic_DNA"/>
</dbReference>
<name>A0A6J4NZW2_9CYAN</name>
<organism evidence="1">
    <name type="scientific">uncultured Leptolyngbya sp</name>
    <dbReference type="NCBI Taxonomy" id="332963"/>
    <lineage>
        <taxon>Bacteria</taxon>
        <taxon>Bacillati</taxon>
        <taxon>Cyanobacteriota</taxon>
        <taxon>Cyanophyceae</taxon>
        <taxon>Leptolyngbyales</taxon>
        <taxon>Leptolyngbyaceae</taxon>
        <taxon>Leptolyngbya group</taxon>
        <taxon>Leptolyngbya</taxon>
        <taxon>environmental samples</taxon>
    </lineage>
</organism>
<gene>
    <name evidence="1" type="ORF">AVDCRST_MAG94-5788</name>
</gene>
<proteinExistence type="predicted"/>
<reference evidence="1" key="1">
    <citation type="submission" date="2020-02" db="EMBL/GenBank/DDBJ databases">
        <authorList>
            <person name="Meier V. D."/>
        </authorList>
    </citation>
    <scope>NUCLEOTIDE SEQUENCE</scope>
    <source>
        <strain evidence="1">AVDCRST_MAG94</strain>
    </source>
</reference>
<evidence type="ECO:0000313" key="1">
    <source>
        <dbReference type="EMBL" id="CAA9398641.1"/>
    </source>
</evidence>
<sequence>MSGEKPPTPNDILSGPYETNLTVRTCIDVWKRGECSWEQALMTAVLELARSQQATKESMTESVATKHPDLMSDDELVQLVTDAE</sequence>
<dbReference type="AlphaFoldDB" id="A0A6J4NZW2"/>
<protein>
    <submittedName>
        <fullName evidence="1">Uncharacterized protein</fullName>
    </submittedName>
</protein>